<accession>W6MRJ5</accession>
<protein>
    <submittedName>
        <fullName evidence="2">Uncharacterized protein</fullName>
    </submittedName>
</protein>
<feature type="coiled-coil region" evidence="1">
    <location>
        <begin position="137"/>
        <end position="171"/>
    </location>
</feature>
<dbReference type="HOGENOM" id="CLU_1510848_0_0_1"/>
<evidence type="ECO:0000313" key="3">
    <source>
        <dbReference type="Proteomes" id="UP000019384"/>
    </source>
</evidence>
<proteinExistence type="predicted"/>
<evidence type="ECO:0000256" key="1">
    <source>
        <dbReference type="SAM" id="Coils"/>
    </source>
</evidence>
<organism evidence="2 3">
    <name type="scientific">Kuraishia capsulata CBS 1993</name>
    <dbReference type="NCBI Taxonomy" id="1382522"/>
    <lineage>
        <taxon>Eukaryota</taxon>
        <taxon>Fungi</taxon>
        <taxon>Dikarya</taxon>
        <taxon>Ascomycota</taxon>
        <taxon>Saccharomycotina</taxon>
        <taxon>Pichiomycetes</taxon>
        <taxon>Pichiales</taxon>
        <taxon>Pichiaceae</taxon>
        <taxon>Kuraishia</taxon>
    </lineage>
</organism>
<dbReference type="RefSeq" id="XP_022461363.1">
    <property type="nucleotide sequence ID" value="XM_022600553.1"/>
</dbReference>
<dbReference type="GeneID" id="34522751"/>
<dbReference type="AlphaFoldDB" id="W6MRJ5"/>
<dbReference type="Proteomes" id="UP000019384">
    <property type="component" value="Unassembled WGS sequence"/>
</dbReference>
<evidence type="ECO:0000313" key="2">
    <source>
        <dbReference type="EMBL" id="CDK29376.1"/>
    </source>
</evidence>
<dbReference type="EMBL" id="HG793130">
    <property type="protein sequence ID" value="CDK29376.1"/>
    <property type="molecule type" value="Genomic_DNA"/>
</dbReference>
<reference evidence="2" key="2">
    <citation type="submission" date="2014-02" db="EMBL/GenBank/DDBJ databases">
        <title>Complete DNA sequence of /Kuraishia capsulata/ illustrates novel genomic features among budding yeasts (/Saccharomycotina/).</title>
        <authorList>
            <person name="Morales L."/>
            <person name="Noel B."/>
            <person name="Porcel B."/>
            <person name="Marcet-Houben M."/>
            <person name="Hullo M-F."/>
            <person name="Sacerdot C."/>
            <person name="Tekaia F."/>
            <person name="Leh-Louis V."/>
            <person name="Despons L."/>
            <person name="Khanna V."/>
            <person name="Aury J-M."/>
            <person name="Barbe V."/>
            <person name="Couloux A."/>
            <person name="Labadie K."/>
            <person name="Pelletier E."/>
            <person name="Souciet J-L."/>
            <person name="Boekhout T."/>
            <person name="Gabaldon T."/>
            <person name="Wincker P."/>
            <person name="Dujon B."/>
        </authorList>
    </citation>
    <scope>NUCLEOTIDE SEQUENCE</scope>
    <source>
        <strain evidence="2">CBS 1993</strain>
    </source>
</reference>
<reference evidence="2" key="1">
    <citation type="submission" date="2013-12" db="EMBL/GenBank/DDBJ databases">
        <authorList>
            <person name="Genoscope - CEA"/>
        </authorList>
    </citation>
    <scope>NUCLEOTIDE SEQUENCE</scope>
    <source>
        <strain evidence="2">CBS 1993</strain>
    </source>
</reference>
<keyword evidence="1" id="KW-0175">Coiled coil</keyword>
<keyword evidence="3" id="KW-1185">Reference proteome</keyword>
<sequence>MGSPVDVVYVKTLLGKLGEILQDEYSESARIDAKLKELGANVREDLNLMVSESRGSSEETGVSLDLDEESQEIARLEAGNWKILQRLQRQDYINECYEEVLAKDEDLLALIKASVSTKKNYDMHHKSGYDDLFREKMESLDKEVQLLRSRLEEFESAKAKAKKRIASKARLVDDGEKE</sequence>
<gene>
    <name evidence="2" type="ORF">KUCA_T00005364001</name>
</gene>
<name>W6MRJ5_9ASCO</name>